<feature type="coiled-coil region" evidence="8">
    <location>
        <begin position="871"/>
        <end position="964"/>
    </location>
</feature>
<reference evidence="11 12" key="1">
    <citation type="journal article" date="2023" name="Hortic Res">
        <title>The complete reference genome for grapevine (Vitis vinifera L.) genetics and breeding.</title>
        <authorList>
            <person name="Shi X."/>
            <person name="Cao S."/>
            <person name="Wang X."/>
            <person name="Huang S."/>
            <person name="Wang Y."/>
            <person name="Liu Z."/>
            <person name="Liu W."/>
            <person name="Leng X."/>
            <person name="Peng Y."/>
            <person name="Wang N."/>
            <person name="Wang Y."/>
            <person name="Ma Z."/>
            <person name="Xu X."/>
            <person name="Zhang F."/>
            <person name="Xue H."/>
            <person name="Zhong H."/>
            <person name="Wang Y."/>
            <person name="Zhang K."/>
            <person name="Velt A."/>
            <person name="Avia K."/>
            <person name="Holtgrawe D."/>
            <person name="Grimplet J."/>
            <person name="Matus J.T."/>
            <person name="Ware D."/>
            <person name="Wu X."/>
            <person name="Wang H."/>
            <person name="Liu C."/>
            <person name="Fang Y."/>
            <person name="Rustenholz C."/>
            <person name="Cheng Z."/>
            <person name="Xiao H."/>
            <person name="Zhou Y."/>
        </authorList>
    </citation>
    <scope>NUCLEOTIDE SEQUENCE [LARGE SCALE GENOMIC DNA]</scope>
    <source>
        <strain evidence="12">cv. Pinot noir / PN40024</strain>
        <tissue evidence="11">Leaf</tissue>
    </source>
</reference>
<evidence type="ECO:0000256" key="4">
    <source>
        <dbReference type="ARBA" id="ARBA00023054"/>
    </source>
</evidence>
<keyword evidence="5 7" id="KW-0505">Motor protein</keyword>
<evidence type="ECO:0000259" key="10">
    <source>
        <dbReference type="PROSITE" id="PS50067"/>
    </source>
</evidence>
<evidence type="ECO:0000256" key="3">
    <source>
        <dbReference type="ARBA" id="ARBA00022840"/>
    </source>
</evidence>
<keyword evidence="1" id="KW-0493">Microtubule</keyword>
<sequence>MKSSTETSDNGFLQSLSTSSLRKLLPKSKHKSSSFRTKPKSNSENTDPNTQLTDSQPLPSVTKQSPPEPIFSKEVTRSDSQKGLPMPPEPDPTVKVVVRIRPVNEHEREGERTVKKLSSDTLSVGDRKFMFDSVLDSSSKQEDIFQLVGVPLVKDALAGYNTSILSYGQTGSGKTYTMWGPPSAMVEGQSTTSHLGIVPRIFQMLFAEIQKEQENFVGKQINYQCRCSFLEIYNEQIGDLLDPTQRNLEIKDDPKNGFYVENLTEEYVTSYEDVTQILIKGLSSRKVGATSINSKSSRSHVVFTCIIESWCKETSSKCFGSSKTSRISLVDLAGMERNKLDDAGILRVREGKNVKKSLSQLGLLVNVLAKGTQIERPKDIPYRSSSLTHMLRESLGGNAKLTVICAISPDSKSNGETLSTLRFGQRAKCISNEPVINEITEDHVNDLSDKIRQLKEELIRAKSDVYNSTGSNNGYFKGRNVRESLNQLRLDNLHSSCEDQSKDSSDDRDSIHFCSLEENSEMDLMSEPDISCQEEGETGEINLEIPQKELPHNNMATTMDNPMDVPSRTMNPASRSSLSISSCRQSPFLQDPTLSESPRIGNSLRKSIIFSSSSLASQNNASNSFKLNSDVLHQSLKQSDQIRSSLQSSKVIPGTTESLAASLQRGLQIIDYHQRNSASNKSSVAFSFEHLALKPCPEVEKVDASVQKFPEEKPSLDAPSATFLCTSCRRTGFDGSDEVQDSLKRWIVAADESGNSNGLANPVYKYQGPEAMKRQKELENVCMEQAAKIEQLNRLVEQLQQSSTTKYSQESNTLHLEAGNKEIIALGEIKNEEYKLLKFHCDENHELEIIKEIKEVQEETKRECRNTSFDMNEKEALLKEIQSLRNKLESDASAKMSTEKLRSSLLSRSIQLQKSVDSHNNSEEELERERQRWTEMESDWISLTDELRIDIESHRRRAEKMEMELRLEKKCTEELDDALHRAVLGHARFVEHYADLQDKHNELAEKHRNIMEGIAEVKRAAAKAGAKGNGSRFHKYLAAELSTLRREKEREREHLIKENKSLKLQLRDTAEAVHAAGELLVRLREAEEAASVSEDNYNMVQQENERLKKQMEKLKRKHKMEMVTMKQYLAESRLPQSAILSREDSDIAENNMISTPDDDQAWRAEFGAIYQEHY</sequence>
<dbReference type="InterPro" id="IPR027417">
    <property type="entry name" value="P-loop_NTPase"/>
</dbReference>
<keyword evidence="3 7" id="KW-0067">ATP-binding</keyword>
<evidence type="ECO:0000313" key="11">
    <source>
        <dbReference type="EMBL" id="WKA12573.1"/>
    </source>
</evidence>
<evidence type="ECO:0000256" key="5">
    <source>
        <dbReference type="ARBA" id="ARBA00023175"/>
    </source>
</evidence>
<organism evidence="11 12">
    <name type="scientific">Vitis vinifera</name>
    <name type="common">Grape</name>
    <dbReference type="NCBI Taxonomy" id="29760"/>
    <lineage>
        <taxon>Eukaryota</taxon>
        <taxon>Viridiplantae</taxon>
        <taxon>Streptophyta</taxon>
        <taxon>Embryophyta</taxon>
        <taxon>Tracheophyta</taxon>
        <taxon>Spermatophyta</taxon>
        <taxon>Magnoliopsida</taxon>
        <taxon>eudicotyledons</taxon>
        <taxon>Gunneridae</taxon>
        <taxon>Pentapetalae</taxon>
        <taxon>rosids</taxon>
        <taxon>Vitales</taxon>
        <taxon>Vitaceae</taxon>
        <taxon>Viteae</taxon>
        <taxon>Vitis</taxon>
    </lineage>
</organism>
<feature type="region of interest" description="Disordered" evidence="9">
    <location>
        <begin position="1"/>
        <end position="93"/>
    </location>
</feature>
<dbReference type="PROSITE" id="PS50067">
    <property type="entry name" value="KINESIN_MOTOR_2"/>
    <property type="match status" value="1"/>
</dbReference>
<evidence type="ECO:0000256" key="8">
    <source>
        <dbReference type="SAM" id="Coils"/>
    </source>
</evidence>
<evidence type="ECO:0000256" key="7">
    <source>
        <dbReference type="PROSITE-ProRule" id="PRU00283"/>
    </source>
</evidence>
<dbReference type="PANTHER" id="PTHR37739">
    <property type="entry name" value="KINESIN-LIKE PROTEIN KIN-12D"/>
    <property type="match status" value="1"/>
</dbReference>
<dbReference type="EMBL" id="CP126666">
    <property type="protein sequence ID" value="WKA12573.1"/>
    <property type="molecule type" value="Genomic_DNA"/>
</dbReference>
<dbReference type="SUPFAM" id="SSF52540">
    <property type="entry name" value="P-loop containing nucleoside triphosphate hydrolases"/>
    <property type="match status" value="1"/>
</dbReference>
<dbReference type="Gene3D" id="3.40.850.10">
    <property type="entry name" value="Kinesin motor domain"/>
    <property type="match status" value="1"/>
</dbReference>
<dbReference type="Proteomes" id="UP001227230">
    <property type="component" value="Chromosome 19"/>
</dbReference>
<keyword evidence="12" id="KW-1185">Reference proteome</keyword>
<feature type="binding site" evidence="7">
    <location>
        <begin position="168"/>
        <end position="175"/>
    </location>
    <ligand>
        <name>ATP</name>
        <dbReference type="ChEBI" id="CHEBI:30616"/>
    </ligand>
</feature>
<gene>
    <name evidence="11" type="ORF">VitviT2T_029947</name>
</gene>
<evidence type="ECO:0000256" key="6">
    <source>
        <dbReference type="ARBA" id="ARBA00034488"/>
    </source>
</evidence>
<dbReference type="PANTHER" id="PTHR37739:SF16">
    <property type="entry name" value="KINESIN-LIKE PROTEIN"/>
    <property type="match status" value="1"/>
</dbReference>
<feature type="domain" description="Kinesin motor" evidence="10">
    <location>
        <begin position="93"/>
        <end position="430"/>
    </location>
</feature>
<name>A0ABY9DY83_VITVI</name>
<feature type="coiled-coil region" evidence="8">
    <location>
        <begin position="775"/>
        <end position="802"/>
    </location>
</feature>
<dbReference type="InterPro" id="IPR001752">
    <property type="entry name" value="Kinesin_motor_dom"/>
</dbReference>
<dbReference type="SMART" id="SM00129">
    <property type="entry name" value="KISc"/>
    <property type="match status" value="1"/>
</dbReference>
<evidence type="ECO:0000313" key="12">
    <source>
        <dbReference type="Proteomes" id="UP001227230"/>
    </source>
</evidence>
<protein>
    <recommendedName>
        <fullName evidence="10">Kinesin motor domain-containing protein</fullName>
    </recommendedName>
</protein>
<evidence type="ECO:0000256" key="1">
    <source>
        <dbReference type="ARBA" id="ARBA00022701"/>
    </source>
</evidence>
<dbReference type="PRINTS" id="PR00380">
    <property type="entry name" value="KINESINHEAVY"/>
</dbReference>
<evidence type="ECO:0000256" key="9">
    <source>
        <dbReference type="SAM" id="MobiDB-lite"/>
    </source>
</evidence>
<feature type="compositionally biased region" description="Polar residues" evidence="9">
    <location>
        <begin position="1"/>
        <end position="14"/>
    </location>
</feature>
<keyword evidence="4 8" id="KW-0175">Coiled coil</keyword>
<accession>A0ABY9DY83</accession>
<keyword evidence="2 7" id="KW-0547">Nucleotide-binding</keyword>
<proteinExistence type="inferred from homology"/>
<dbReference type="InterPro" id="IPR036961">
    <property type="entry name" value="Kinesin_motor_dom_sf"/>
</dbReference>
<feature type="compositionally biased region" description="Basic residues" evidence="9">
    <location>
        <begin position="24"/>
        <end position="39"/>
    </location>
</feature>
<feature type="compositionally biased region" description="Polar residues" evidence="9">
    <location>
        <begin position="40"/>
        <end position="65"/>
    </location>
</feature>
<dbReference type="Pfam" id="PF00225">
    <property type="entry name" value="Kinesin"/>
    <property type="match status" value="1"/>
</dbReference>
<feature type="coiled-coil region" evidence="8">
    <location>
        <begin position="1038"/>
        <end position="1124"/>
    </location>
</feature>
<comment type="similarity">
    <text evidence="6">Belongs to the TRAFAC class myosin-kinesin ATPase superfamily. Kinesin family. KIN-12 subfamily.</text>
</comment>
<evidence type="ECO:0000256" key="2">
    <source>
        <dbReference type="ARBA" id="ARBA00022741"/>
    </source>
</evidence>
<dbReference type="InterPro" id="IPR044986">
    <property type="entry name" value="KIF15/KIN-12"/>
</dbReference>
<feature type="coiled-coil region" evidence="8">
    <location>
        <begin position="437"/>
        <end position="464"/>
    </location>
</feature>